<feature type="region of interest" description="Disordered" evidence="1">
    <location>
        <begin position="1"/>
        <end position="69"/>
    </location>
</feature>
<sequence>MTTTSIRNNHNGGLGVPSSHSHTHGSHISPRSLSNGHSSGHSSSRFEYSSERGTSGNNVTGGPSVHPYADDIIHSLLPAPPFVESKITSNTHIDRFPYPMSNLTFPYF</sequence>
<proteinExistence type="predicted"/>
<feature type="compositionally biased region" description="Polar residues" evidence="1">
    <location>
        <begin position="1"/>
        <end position="11"/>
    </location>
</feature>
<evidence type="ECO:0000313" key="2">
    <source>
        <dbReference type="EMBL" id="WWC86976.1"/>
    </source>
</evidence>
<gene>
    <name evidence="2" type="ORF">L201_001857</name>
</gene>
<dbReference type="RefSeq" id="XP_066073739.1">
    <property type="nucleotide sequence ID" value="XM_066217642.1"/>
</dbReference>
<accession>A0AAX4JPH8</accession>
<name>A0AAX4JPH8_9TREE</name>
<organism evidence="2 3">
    <name type="scientific">Kwoniella dendrophila CBS 6074</name>
    <dbReference type="NCBI Taxonomy" id="1295534"/>
    <lineage>
        <taxon>Eukaryota</taxon>
        <taxon>Fungi</taxon>
        <taxon>Dikarya</taxon>
        <taxon>Basidiomycota</taxon>
        <taxon>Agaricomycotina</taxon>
        <taxon>Tremellomycetes</taxon>
        <taxon>Tremellales</taxon>
        <taxon>Cryptococcaceae</taxon>
        <taxon>Kwoniella</taxon>
    </lineage>
</organism>
<evidence type="ECO:0000313" key="3">
    <source>
        <dbReference type="Proteomes" id="UP001355207"/>
    </source>
</evidence>
<dbReference type="Proteomes" id="UP001355207">
    <property type="component" value="Chromosome 2"/>
</dbReference>
<feature type="compositionally biased region" description="Low complexity" evidence="1">
    <location>
        <begin position="26"/>
        <end position="53"/>
    </location>
</feature>
<dbReference type="GeneID" id="91092529"/>
<protein>
    <submittedName>
        <fullName evidence="2">Uncharacterized protein</fullName>
    </submittedName>
</protein>
<dbReference type="EMBL" id="CP144099">
    <property type="protein sequence ID" value="WWC86976.1"/>
    <property type="molecule type" value="Genomic_DNA"/>
</dbReference>
<keyword evidence="3" id="KW-1185">Reference proteome</keyword>
<reference evidence="2 3" key="1">
    <citation type="submission" date="2024-01" db="EMBL/GenBank/DDBJ databases">
        <title>Comparative genomics of Cryptococcus and Kwoniella reveals pathogenesis evolution and contrasting modes of karyotype evolution via chromosome fusion or intercentromeric recombination.</title>
        <authorList>
            <person name="Coelho M.A."/>
            <person name="David-Palma M."/>
            <person name="Shea T."/>
            <person name="Bowers K."/>
            <person name="McGinley-Smith S."/>
            <person name="Mohammad A.W."/>
            <person name="Gnirke A."/>
            <person name="Yurkov A.M."/>
            <person name="Nowrousian M."/>
            <person name="Sun S."/>
            <person name="Cuomo C.A."/>
            <person name="Heitman J."/>
        </authorList>
    </citation>
    <scope>NUCLEOTIDE SEQUENCE [LARGE SCALE GENOMIC DNA]</scope>
    <source>
        <strain evidence="2 3">CBS 6074</strain>
    </source>
</reference>
<evidence type="ECO:0000256" key="1">
    <source>
        <dbReference type="SAM" id="MobiDB-lite"/>
    </source>
</evidence>
<dbReference type="AlphaFoldDB" id="A0AAX4JPH8"/>